<dbReference type="RefSeq" id="WP_000834152.1">
    <property type="nucleotide sequence ID" value="NC_016810.1"/>
</dbReference>
<keyword evidence="2" id="KW-1185">Reference proteome</keyword>
<dbReference type="PATRIC" id="fig|216597.6.peg.3012"/>
<dbReference type="KEGG" id="sey:SL1344_2710"/>
<name>A0A0H3NEW0_SALTS</name>
<dbReference type="Proteomes" id="UP000008962">
    <property type="component" value="Chromosome"/>
</dbReference>
<reference evidence="2" key="1">
    <citation type="journal article" date="2012" name="Proc. Natl. Acad. Sci. U.S.A.">
        <title>The transcriptional landscape and small RNAs of Salmonella enterica serovar Typhimurium.</title>
        <authorList>
            <person name="Kroger C."/>
            <person name="Dillon S.C."/>
            <person name="Cameron A.D."/>
            <person name="Papenfort K."/>
            <person name="Sivasankaran S.K."/>
            <person name="Hokamp K."/>
            <person name="Chao Y."/>
            <person name="Sittka A."/>
            <person name="Hebrard M."/>
            <person name="Handler K."/>
            <person name="Colgan A."/>
            <person name="Leekitcharoenphon P."/>
            <person name="Langridge G.C."/>
            <person name="Lohan A.J."/>
            <person name="Loftus B."/>
            <person name="Lucchini S."/>
            <person name="Ussery D.W."/>
            <person name="Dorman C.J."/>
            <person name="Thomson N.R."/>
            <person name="Vogel J."/>
            <person name="Hinton J.C."/>
        </authorList>
    </citation>
    <scope>NUCLEOTIDE SEQUENCE [LARGE SCALE GENOMIC DNA]</scope>
    <source>
        <strain evidence="2">SL1344</strain>
    </source>
</reference>
<dbReference type="HOGENOM" id="CLU_049419_0_0_6"/>
<dbReference type="EMBL" id="FQ312003">
    <property type="protein sequence ID" value="CBW18812.1"/>
    <property type="molecule type" value="Genomic_DNA"/>
</dbReference>
<dbReference type="BioCyc" id="SENT216597:SL1344_RS14110-MONOMER"/>
<accession>A0A0H3NEW0</accession>
<evidence type="ECO:0000313" key="1">
    <source>
        <dbReference type="EMBL" id="CBW18812.1"/>
    </source>
</evidence>
<organism evidence="1 2">
    <name type="scientific">Salmonella typhimurium (strain SL1344)</name>
    <dbReference type="NCBI Taxonomy" id="216597"/>
    <lineage>
        <taxon>Bacteria</taxon>
        <taxon>Pseudomonadati</taxon>
        <taxon>Pseudomonadota</taxon>
        <taxon>Gammaproteobacteria</taxon>
        <taxon>Enterobacterales</taxon>
        <taxon>Enterobacteriaceae</taxon>
        <taxon>Salmonella</taxon>
    </lineage>
</organism>
<protein>
    <recommendedName>
        <fullName evidence="3">RES domain-containing protein</fullName>
    </recommendedName>
</protein>
<proteinExistence type="predicted"/>
<evidence type="ECO:0008006" key="3">
    <source>
        <dbReference type="Google" id="ProtNLM"/>
    </source>
</evidence>
<gene>
    <name evidence="1" type="ordered locus">SL1344_2710</name>
</gene>
<evidence type="ECO:0000313" key="2">
    <source>
        <dbReference type="Proteomes" id="UP000008962"/>
    </source>
</evidence>
<sequence length="403" mass="47084">MKSDYSNDDSITNFFDSFKGRKLFKLPVEIEENQSLVSDFIEKCKAIKIHIEEHINNSNYENSSQLENCLDVFDSLERGISQTLEAFLSGDIKASYDKFEKMLESKHTSIHLTNISTRLSAICNSETPLYRVRKSDNYLTKREEIFHIPFSQRHLVRNQRYSVAGLPCLYLGASLYVCWREMNRPDFNKLFVSAFYTSQTHPEEMILNLNIEALIDITSNFRNKNQPKNFKLALSLVALWPLILSCNYLNKQQDAIFIQEYVIPNLLMQWISRQAEHKIIGIAYHTTKIDSGYYGYKGLNVVFPPQINHSDVKRHDYCPHLAKQFVCTPPLSWQVLKSIEYIPERQSISSTEKLSKYLRRGKKWDILDQLDEEIVSVYQLTDFYKLEVCIQDVQNPGRIKTKK</sequence>
<dbReference type="AlphaFoldDB" id="A0A0H3NEW0"/>